<dbReference type="AlphaFoldDB" id="A0A090Q0S7"/>
<keyword evidence="1" id="KW-0175">Coiled coil</keyword>
<evidence type="ECO:0008006" key="5">
    <source>
        <dbReference type="Google" id="ProtNLM"/>
    </source>
</evidence>
<proteinExistence type="predicted"/>
<protein>
    <recommendedName>
        <fullName evidence="5">Tetratricopeptide repeat protein</fullName>
    </recommendedName>
</protein>
<evidence type="ECO:0000256" key="2">
    <source>
        <dbReference type="SAM" id="MobiDB-lite"/>
    </source>
</evidence>
<keyword evidence="4" id="KW-1185">Reference proteome</keyword>
<organism evidence="3 4">
    <name type="scientific">Nonlabens tegetincola</name>
    <dbReference type="NCBI Taxonomy" id="323273"/>
    <lineage>
        <taxon>Bacteria</taxon>
        <taxon>Pseudomonadati</taxon>
        <taxon>Bacteroidota</taxon>
        <taxon>Flavobacteriia</taxon>
        <taxon>Flavobacteriales</taxon>
        <taxon>Flavobacteriaceae</taxon>
        <taxon>Nonlabens</taxon>
    </lineage>
</organism>
<gene>
    <name evidence="3" type="ORF">JCM19294_2133</name>
</gene>
<name>A0A090Q0S7_9FLAO</name>
<evidence type="ECO:0000256" key="1">
    <source>
        <dbReference type="SAM" id="Coils"/>
    </source>
</evidence>
<reference evidence="3" key="1">
    <citation type="journal article" date="2014" name="Genome Announc.">
        <title>Draft Genome Sequences of Marine Flavobacterium Nonlabens Strains NR17, NR24, NR27, NR32, NR33, and Ara13.</title>
        <authorList>
            <person name="Nakanishi M."/>
            <person name="Meirelles P."/>
            <person name="Suzuki R."/>
            <person name="Takatani N."/>
            <person name="Mino S."/>
            <person name="Suda W."/>
            <person name="Oshima K."/>
            <person name="Hattori M."/>
            <person name="Ohkuma M."/>
            <person name="Hosokawa M."/>
            <person name="Miyashita K."/>
            <person name="Thompson F.L."/>
            <person name="Niwa A."/>
            <person name="Sawabe T."/>
            <person name="Sawabe T."/>
        </authorList>
    </citation>
    <scope>NUCLEOTIDE SEQUENCE [LARGE SCALE GENOMIC DNA]</scope>
    <source>
        <strain evidence="3">JCM 19294</strain>
    </source>
</reference>
<feature type="coiled-coil region" evidence="1">
    <location>
        <begin position="82"/>
        <end position="116"/>
    </location>
</feature>
<dbReference type="EMBL" id="BBML01000002">
    <property type="protein sequence ID" value="GAK96620.1"/>
    <property type="molecule type" value="Genomic_DNA"/>
</dbReference>
<evidence type="ECO:0000313" key="3">
    <source>
        <dbReference type="EMBL" id="GAK96620.1"/>
    </source>
</evidence>
<sequence>MVTKERLHTLIATPDELSLNDLGDIQTTLEKYPYFQSLRSVFLKGLKLENSPSYNQELQRTAAHTSDRAVLFDYITSKSFIQNRISTEIKRQQEQLNSLEIEVEEFNVVQEDFNENSDFTNVTDDDLFVKKDTDQTLNFEQSDAYSFSEWLKLTSLSPIKRSDEKSVAKETDDIQDTSSENSYSVEESHQRSMDIIDKFLKTKPKKIKPVASETKIQNLADQNMAPEQFMTETLAKVYLAQKNYKKAIKAYEILKLQYPEKSSFFADQIQEIKNLQSNP</sequence>
<evidence type="ECO:0000313" key="4">
    <source>
        <dbReference type="Proteomes" id="UP000029221"/>
    </source>
</evidence>
<comment type="caution">
    <text evidence="3">The sequence shown here is derived from an EMBL/GenBank/DDBJ whole genome shotgun (WGS) entry which is preliminary data.</text>
</comment>
<dbReference type="RefSeq" id="WP_042277972.1">
    <property type="nucleotide sequence ID" value="NZ_BBML01000002.1"/>
</dbReference>
<feature type="region of interest" description="Disordered" evidence="2">
    <location>
        <begin position="162"/>
        <end position="189"/>
    </location>
</feature>
<feature type="compositionally biased region" description="Polar residues" evidence="2">
    <location>
        <begin position="176"/>
        <end position="185"/>
    </location>
</feature>
<dbReference type="eggNOG" id="ENOG502Z7TA">
    <property type="taxonomic scope" value="Bacteria"/>
</dbReference>
<dbReference type="STRING" id="319236.BST91_07245"/>
<accession>A0A090Q0S7</accession>
<feature type="compositionally biased region" description="Basic and acidic residues" evidence="2">
    <location>
        <begin position="162"/>
        <end position="172"/>
    </location>
</feature>
<dbReference type="Proteomes" id="UP000029221">
    <property type="component" value="Unassembled WGS sequence"/>
</dbReference>